<comment type="caution">
    <text evidence="2">The sequence shown here is derived from an EMBL/GenBank/DDBJ whole genome shotgun (WGS) entry which is preliminary data.</text>
</comment>
<feature type="domain" description="NAD(P)-binding" evidence="1">
    <location>
        <begin position="4"/>
        <end position="139"/>
    </location>
</feature>
<accession>A0ABS0K5A7</accession>
<sequence>MPDAVDVAFGDLTAPESLDAALVEIDAMLLMPTGAPNREVLEQIRTAGLRRIIVLSSASAPWERAQPRASRHFLAWEQAVEATGLGWTHIRPAGLMAASWQWAEDIRSDSVVREGFPTARYPYVHEWDVAAVAVAALLDQRHDGARYLTTGPAAISAADRVRDLAEAIGRPLRLEQLSEDQAIARWRALGYDEDSIEIQLIVSRDQVDKPPRPKRTVEKVLGRPALPFSQWATDHAEDFQ</sequence>
<proteinExistence type="predicted"/>
<evidence type="ECO:0000259" key="1">
    <source>
        <dbReference type="Pfam" id="PF13460"/>
    </source>
</evidence>
<dbReference type="EMBL" id="JADOTY010000001">
    <property type="protein sequence ID" value="MBG6103651.1"/>
    <property type="molecule type" value="Genomic_DNA"/>
</dbReference>
<evidence type="ECO:0000313" key="2">
    <source>
        <dbReference type="EMBL" id="MBG6103651.1"/>
    </source>
</evidence>
<keyword evidence="3" id="KW-1185">Reference proteome</keyword>
<name>A0ABS0K5A7_9ACTN</name>
<organism evidence="2 3">
    <name type="scientific">Micromonospora vinacea</name>
    <dbReference type="NCBI Taxonomy" id="709878"/>
    <lineage>
        <taxon>Bacteria</taxon>
        <taxon>Bacillati</taxon>
        <taxon>Actinomycetota</taxon>
        <taxon>Actinomycetes</taxon>
        <taxon>Micromonosporales</taxon>
        <taxon>Micromonosporaceae</taxon>
        <taxon>Micromonospora</taxon>
    </lineage>
</organism>
<gene>
    <name evidence="2" type="ORF">IW249_004065</name>
</gene>
<protein>
    <submittedName>
        <fullName evidence="2">Uncharacterized protein YbjT (DUF2867 family)</fullName>
    </submittedName>
</protein>
<dbReference type="Gene3D" id="3.90.25.10">
    <property type="entry name" value="UDP-galactose 4-epimerase, domain 1"/>
    <property type="match status" value="1"/>
</dbReference>
<dbReference type="InterPro" id="IPR016040">
    <property type="entry name" value="NAD(P)-bd_dom"/>
</dbReference>
<dbReference type="InterPro" id="IPR036291">
    <property type="entry name" value="NAD(P)-bd_dom_sf"/>
</dbReference>
<evidence type="ECO:0000313" key="3">
    <source>
        <dbReference type="Proteomes" id="UP000631791"/>
    </source>
</evidence>
<dbReference type="Pfam" id="PF13460">
    <property type="entry name" value="NAD_binding_10"/>
    <property type="match status" value="1"/>
</dbReference>
<dbReference type="SUPFAM" id="SSF51735">
    <property type="entry name" value="NAD(P)-binding Rossmann-fold domains"/>
    <property type="match status" value="1"/>
</dbReference>
<dbReference type="PANTHER" id="PTHR43162:SF1">
    <property type="entry name" value="PRESTALK A DIFFERENTIATION PROTEIN A"/>
    <property type="match status" value="1"/>
</dbReference>
<dbReference type="Proteomes" id="UP000631791">
    <property type="component" value="Unassembled WGS sequence"/>
</dbReference>
<dbReference type="PANTHER" id="PTHR43162">
    <property type="match status" value="1"/>
</dbReference>
<dbReference type="Gene3D" id="3.40.50.720">
    <property type="entry name" value="NAD(P)-binding Rossmann-like Domain"/>
    <property type="match status" value="1"/>
</dbReference>
<dbReference type="InterPro" id="IPR051604">
    <property type="entry name" value="Ergot_Alk_Oxidoreductase"/>
</dbReference>
<reference evidence="2 3" key="1">
    <citation type="submission" date="2020-11" db="EMBL/GenBank/DDBJ databases">
        <title>Sequencing the genomes of 1000 actinobacteria strains.</title>
        <authorList>
            <person name="Klenk H.-P."/>
        </authorList>
    </citation>
    <scope>NUCLEOTIDE SEQUENCE [LARGE SCALE GENOMIC DNA]</scope>
    <source>
        <strain evidence="2 3">DSM 101695</strain>
    </source>
</reference>